<reference evidence="2 3" key="1">
    <citation type="submission" date="2019-11" db="EMBL/GenBank/DDBJ databases">
        <title>Genome analysis of Rhizobacterium cereale a novel genus and species isolated from maize roots in North Spain.</title>
        <authorList>
            <person name="Menendez E."/>
            <person name="Flores-Felix J.D."/>
            <person name="Ramirez-Bahena M.-H."/>
            <person name="Igual J.M."/>
            <person name="Garcia-Fraile P."/>
            <person name="Peix A."/>
            <person name="Velazquez E."/>
        </authorList>
    </citation>
    <scope>NUCLEOTIDE SEQUENCE [LARGE SCALE GENOMIC DNA]</scope>
    <source>
        <strain evidence="2 3">RZME27</strain>
    </source>
</reference>
<gene>
    <name evidence="2" type="ORF">GAO09_24270</name>
</gene>
<dbReference type="AlphaFoldDB" id="A0A6A8AH65"/>
<dbReference type="Proteomes" id="UP000435138">
    <property type="component" value="Unassembled WGS sequence"/>
</dbReference>
<keyword evidence="1" id="KW-0472">Membrane</keyword>
<keyword evidence="1" id="KW-0812">Transmembrane</keyword>
<keyword evidence="3" id="KW-1185">Reference proteome</keyword>
<keyword evidence="1" id="KW-1133">Transmembrane helix</keyword>
<accession>A0A6A8AH65</accession>
<name>A0A6A8AH65_9HYPH</name>
<dbReference type="EMBL" id="WIXI01000050">
    <property type="protein sequence ID" value="MQY49157.1"/>
    <property type="molecule type" value="Genomic_DNA"/>
</dbReference>
<feature type="transmembrane region" description="Helical" evidence="1">
    <location>
        <begin position="36"/>
        <end position="56"/>
    </location>
</feature>
<evidence type="ECO:0000256" key="1">
    <source>
        <dbReference type="SAM" id="Phobius"/>
    </source>
</evidence>
<proteinExistence type="predicted"/>
<organism evidence="2 3">
    <name type="scientific">Endobacterium cereale</name>
    <dbReference type="NCBI Taxonomy" id="2663029"/>
    <lineage>
        <taxon>Bacteria</taxon>
        <taxon>Pseudomonadati</taxon>
        <taxon>Pseudomonadota</taxon>
        <taxon>Alphaproteobacteria</taxon>
        <taxon>Hyphomicrobiales</taxon>
        <taxon>Rhizobiaceae</taxon>
        <taxon>Endobacterium</taxon>
    </lineage>
</organism>
<sequence length="74" mass="8498">MPWKITVAFWVAIAVLMLSAIATQHMEWYGVSSRLFAYMALCAVGYVISWLCLVYVNTRHTARRLTGRSREDKS</sequence>
<comment type="caution">
    <text evidence="2">The sequence shown here is derived from an EMBL/GenBank/DDBJ whole genome shotgun (WGS) entry which is preliminary data.</text>
</comment>
<evidence type="ECO:0000313" key="3">
    <source>
        <dbReference type="Proteomes" id="UP000435138"/>
    </source>
</evidence>
<dbReference type="RefSeq" id="WP_153358618.1">
    <property type="nucleotide sequence ID" value="NZ_JAYKOO010000008.1"/>
</dbReference>
<protein>
    <submittedName>
        <fullName evidence="2">Uncharacterized protein</fullName>
    </submittedName>
</protein>
<evidence type="ECO:0000313" key="2">
    <source>
        <dbReference type="EMBL" id="MQY49157.1"/>
    </source>
</evidence>